<dbReference type="NCBIfam" id="TIGR00756">
    <property type="entry name" value="PPR"/>
    <property type="match status" value="2"/>
</dbReference>
<gene>
    <name evidence="3" type="ORF">KP509_05G068700</name>
</gene>
<dbReference type="PROSITE" id="PS51375">
    <property type="entry name" value="PPR"/>
    <property type="match status" value="1"/>
</dbReference>
<dbReference type="FunFam" id="1.25.40.10:FF:000285">
    <property type="entry name" value="Pentatricopeptide repeat-containing protein, chloroplastic"/>
    <property type="match status" value="1"/>
</dbReference>
<dbReference type="PANTHER" id="PTHR47926">
    <property type="entry name" value="PENTATRICOPEPTIDE REPEAT-CONTAINING PROTEIN"/>
    <property type="match status" value="1"/>
</dbReference>
<dbReference type="Proteomes" id="UP000825935">
    <property type="component" value="Chromosome 5"/>
</dbReference>
<feature type="repeat" description="PPR" evidence="2">
    <location>
        <begin position="324"/>
        <end position="358"/>
    </location>
</feature>
<dbReference type="Pfam" id="PF13041">
    <property type="entry name" value="PPR_2"/>
    <property type="match status" value="1"/>
</dbReference>
<protein>
    <recommendedName>
        <fullName evidence="5">Pentatricopeptide repeat-containing protein</fullName>
    </recommendedName>
</protein>
<evidence type="ECO:0000256" key="2">
    <source>
        <dbReference type="PROSITE-ProRule" id="PRU00708"/>
    </source>
</evidence>
<dbReference type="OMA" id="DNNDICP"/>
<dbReference type="FunFam" id="1.25.40.10:FF:000158">
    <property type="entry name" value="pentatricopeptide repeat-containing protein At2g33680"/>
    <property type="match status" value="1"/>
</dbReference>
<organism evidence="3 4">
    <name type="scientific">Ceratopteris richardii</name>
    <name type="common">Triangle waterfern</name>
    <dbReference type="NCBI Taxonomy" id="49495"/>
    <lineage>
        <taxon>Eukaryota</taxon>
        <taxon>Viridiplantae</taxon>
        <taxon>Streptophyta</taxon>
        <taxon>Embryophyta</taxon>
        <taxon>Tracheophyta</taxon>
        <taxon>Polypodiopsida</taxon>
        <taxon>Polypodiidae</taxon>
        <taxon>Polypodiales</taxon>
        <taxon>Pteridineae</taxon>
        <taxon>Pteridaceae</taxon>
        <taxon>Parkerioideae</taxon>
        <taxon>Ceratopteris</taxon>
    </lineage>
</organism>
<keyword evidence="4" id="KW-1185">Reference proteome</keyword>
<proteinExistence type="predicted"/>
<dbReference type="GO" id="GO:0003723">
    <property type="term" value="F:RNA binding"/>
    <property type="evidence" value="ECO:0007669"/>
    <property type="project" value="InterPro"/>
</dbReference>
<dbReference type="AlphaFoldDB" id="A0A8T2UUD6"/>
<dbReference type="InterPro" id="IPR011990">
    <property type="entry name" value="TPR-like_helical_dom_sf"/>
</dbReference>
<dbReference type="Gene3D" id="1.25.40.10">
    <property type="entry name" value="Tetratricopeptide repeat domain"/>
    <property type="match status" value="4"/>
</dbReference>
<dbReference type="InterPro" id="IPR046960">
    <property type="entry name" value="PPR_At4g14850-like_plant"/>
</dbReference>
<evidence type="ECO:0000256" key="1">
    <source>
        <dbReference type="ARBA" id="ARBA00022737"/>
    </source>
</evidence>
<evidence type="ECO:0008006" key="5">
    <source>
        <dbReference type="Google" id="ProtNLM"/>
    </source>
</evidence>
<evidence type="ECO:0000313" key="3">
    <source>
        <dbReference type="EMBL" id="KAH7437383.1"/>
    </source>
</evidence>
<reference evidence="3" key="1">
    <citation type="submission" date="2021-08" db="EMBL/GenBank/DDBJ databases">
        <title>WGS assembly of Ceratopteris richardii.</title>
        <authorList>
            <person name="Marchant D.B."/>
            <person name="Chen G."/>
            <person name="Jenkins J."/>
            <person name="Shu S."/>
            <person name="Leebens-Mack J."/>
            <person name="Grimwood J."/>
            <person name="Schmutz J."/>
            <person name="Soltis P."/>
            <person name="Soltis D."/>
            <person name="Chen Z.-H."/>
        </authorList>
    </citation>
    <scope>NUCLEOTIDE SEQUENCE</scope>
    <source>
        <strain evidence="3">Whitten #5841</strain>
        <tissue evidence="3">Leaf</tissue>
    </source>
</reference>
<dbReference type="EMBL" id="CM035410">
    <property type="protein sequence ID" value="KAH7437383.1"/>
    <property type="molecule type" value="Genomic_DNA"/>
</dbReference>
<comment type="caution">
    <text evidence="3">The sequence shown here is derived from an EMBL/GenBank/DDBJ whole genome shotgun (WGS) entry which is preliminary data.</text>
</comment>
<dbReference type="InterPro" id="IPR002885">
    <property type="entry name" value="PPR_rpt"/>
</dbReference>
<name>A0A8T2UUD6_CERRI</name>
<accession>A0A8T2UUD6</accession>
<evidence type="ECO:0000313" key="4">
    <source>
        <dbReference type="Proteomes" id="UP000825935"/>
    </source>
</evidence>
<dbReference type="OrthoDB" id="622408at2759"/>
<dbReference type="GO" id="GO:0048731">
    <property type="term" value="P:system development"/>
    <property type="evidence" value="ECO:0007669"/>
    <property type="project" value="UniProtKB-ARBA"/>
</dbReference>
<dbReference type="PANTHER" id="PTHR47926:SF533">
    <property type="entry name" value="DYW DOMAIN-CONTAINING PROTEIN"/>
    <property type="match status" value="1"/>
</dbReference>
<keyword evidence="1" id="KW-0677">Repeat</keyword>
<sequence length="480" mass="53893">MLIALLDLFTLQSSYWLSHLSSAHFSNLVFSSARYFHSCAQENVLPRKTLISPEKNQQQIQIYAGLLQKTISFSAGNVIHYLILDSGYIDVRFLSNLLIDVYGRYATLQDVLYIFHNCHKRNTYTYNILSAVLVQREQGVLVRQFFSQMSIEGILPDKFTYSAVVDASPLTAALHHGKQVHCMLAESACKLHVVVATSLIKMYGSYGEIRLARQVFDQVDEHDTISWSAMIATYAEHGYEKMSVHLFQQLQKEMIKLDPVALTVVLGACATISALAWGRIIHYSIIASALEADLMVGNALLDMYAKCGNLEDGLLVFEQMPFHDVVSWTAMISAYNQAGYAHKALQLLAEMQDDMVMPNAVTFVNILATCSHEGMVEEGVFYFCFLLHKFAITPTLQHYGCLVDLFVRAGRLEEGEILINNTEAYDSVVAWQALLGACKIHFDVDCGIRSAERIIDFNPELSAPYLALSDFYGEKEFCVC</sequence>
<dbReference type="Pfam" id="PF01535">
    <property type="entry name" value="PPR"/>
    <property type="match status" value="3"/>
</dbReference>
<dbReference type="GO" id="GO:0009451">
    <property type="term" value="P:RNA modification"/>
    <property type="evidence" value="ECO:0007669"/>
    <property type="project" value="InterPro"/>
</dbReference>